<dbReference type="AlphaFoldDB" id="A0A834MBS8"/>
<name>A0A834MBS8_RHYFE</name>
<comment type="caution">
    <text evidence="2">The sequence shown here is derived from an EMBL/GenBank/DDBJ whole genome shotgun (WGS) entry which is preliminary data.</text>
</comment>
<keyword evidence="3" id="KW-1185">Reference proteome</keyword>
<sequence length="132" mass="14881">MLYLPQMFRVLKVPAAPIQNPPLSGEHISAHVSAANSRSQLRGSKETRTKIVPRRGDGDRSSKDEDDQLLAVRYACHTIDTPTRYGISSPNACLSDRRTCLYISNASVFLDNFARAQQKFNENVFTIKYHIK</sequence>
<protein>
    <submittedName>
        <fullName evidence="2">Uncharacterized protein</fullName>
    </submittedName>
</protein>
<evidence type="ECO:0000256" key="1">
    <source>
        <dbReference type="SAM" id="MobiDB-lite"/>
    </source>
</evidence>
<accession>A0A834MBS8</accession>
<dbReference type="EMBL" id="JAACXV010013079">
    <property type="protein sequence ID" value="KAF7274110.1"/>
    <property type="molecule type" value="Genomic_DNA"/>
</dbReference>
<dbReference type="Proteomes" id="UP000625711">
    <property type="component" value="Unassembled WGS sequence"/>
</dbReference>
<organism evidence="2 3">
    <name type="scientific">Rhynchophorus ferrugineus</name>
    <name type="common">Red palm weevil</name>
    <name type="synonym">Curculio ferrugineus</name>
    <dbReference type="NCBI Taxonomy" id="354439"/>
    <lineage>
        <taxon>Eukaryota</taxon>
        <taxon>Metazoa</taxon>
        <taxon>Ecdysozoa</taxon>
        <taxon>Arthropoda</taxon>
        <taxon>Hexapoda</taxon>
        <taxon>Insecta</taxon>
        <taxon>Pterygota</taxon>
        <taxon>Neoptera</taxon>
        <taxon>Endopterygota</taxon>
        <taxon>Coleoptera</taxon>
        <taxon>Polyphaga</taxon>
        <taxon>Cucujiformia</taxon>
        <taxon>Curculionidae</taxon>
        <taxon>Dryophthorinae</taxon>
        <taxon>Rhynchophorus</taxon>
    </lineage>
</organism>
<evidence type="ECO:0000313" key="2">
    <source>
        <dbReference type="EMBL" id="KAF7274110.1"/>
    </source>
</evidence>
<feature type="compositionally biased region" description="Basic and acidic residues" evidence="1">
    <location>
        <begin position="43"/>
        <end position="63"/>
    </location>
</feature>
<feature type="region of interest" description="Disordered" evidence="1">
    <location>
        <begin position="32"/>
        <end position="65"/>
    </location>
</feature>
<proteinExistence type="predicted"/>
<reference evidence="2" key="1">
    <citation type="submission" date="2020-08" db="EMBL/GenBank/DDBJ databases">
        <title>Genome sequencing and assembly of the red palm weevil Rhynchophorus ferrugineus.</title>
        <authorList>
            <person name="Dias G.B."/>
            <person name="Bergman C.M."/>
            <person name="Manee M."/>
        </authorList>
    </citation>
    <scope>NUCLEOTIDE SEQUENCE</scope>
    <source>
        <strain evidence="2">AA-2017</strain>
        <tissue evidence="2">Whole larva</tissue>
    </source>
</reference>
<evidence type="ECO:0000313" key="3">
    <source>
        <dbReference type="Proteomes" id="UP000625711"/>
    </source>
</evidence>
<gene>
    <name evidence="2" type="ORF">GWI33_013209</name>
</gene>